<comment type="subcellular location">
    <subcellularLocation>
        <location evidence="2">Cell envelope</location>
    </subcellularLocation>
</comment>
<evidence type="ECO:0000256" key="2">
    <source>
        <dbReference type="ARBA" id="ARBA00004196"/>
    </source>
</evidence>
<evidence type="ECO:0000256" key="1">
    <source>
        <dbReference type="ARBA" id="ARBA00001967"/>
    </source>
</evidence>
<dbReference type="RefSeq" id="WP_118917628.1">
    <property type="nucleotide sequence ID" value="NZ_CP032097.1"/>
</dbReference>
<dbReference type="InterPro" id="IPR001501">
    <property type="entry name" value="Ni-dep_hyd_lsu"/>
</dbReference>
<dbReference type="InterPro" id="IPR029014">
    <property type="entry name" value="NiFe-Hase_large"/>
</dbReference>
<dbReference type="Pfam" id="PF00374">
    <property type="entry name" value="NiFeSe_Hases"/>
    <property type="match status" value="2"/>
</dbReference>
<evidence type="ECO:0000256" key="7">
    <source>
        <dbReference type="PIRSR" id="PIRSR601501-1"/>
    </source>
</evidence>
<protein>
    <submittedName>
        <fullName evidence="10">Ni/Fe hydrogenase</fullName>
    </submittedName>
    <submittedName>
        <fullName evidence="9">[Ni-Fe] hydrogenase, large subunit</fullName>
    </submittedName>
</protein>
<feature type="binding site" evidence="7">
    <location>
        <position position="445"/>
    </location>
    <ligand>
        <name>Ni(2+)</name>
        <dbReference type="ChEBI" id="CHEBI:49786"/>
    </ligand>
</feature>
<evidence type="ECO:0000313" key="12">
    <source>
        <dbReference type="Proteomes" id="UP000290588"/>
    </source>
</evidence>
<feature type="coiled-coil region" evidence="8">
    <location>
        <begin position="63"/>
        <end position="90"/>
    </location>
</feature>
<dbReference type="EMBL" id="NXIG01000009">
    <property type="protein sequence ID" value="RXI29887.1"/>
    <property type="molecule type" value="Genomic_DNA"/>
</dbReference>
<evidence type="ECO:0000256" key="3">
    <source>
        <dbReference type="ARBA" id="ARBA00009292"/>
    </source>
</evidence>
<dbReference type="AlphaFoldDB" id="A0A347U9D6"/>
<feature type="binding site" evidence="7">
    <location>
        <position position="451"/>
    </location>
    <ligand>
        <name>Mg(2+)</name>
        <dbReference type="ChEBI" id="CHEBI:18420"/>
    </ligand>
</feature>
<accession>A0A347U9D6</accession>
<dbReference type="InterPro" id="IPR018194">
    <property type="entry name" value="Ni-dep_hyd_lsu_Ni_BS"/>
</dbReference>
<dbReference type="SUPFAM" id="SSF56762">
    <property type="entry name" value="HydB/Nqo4-like"/>
    <property type="match status" value="1"/>
</dbReference>
<comment type="cofactor">
    <cofactor evidence="1 7">
        <name>Ni(2+)</name>
        <dbReference type="ChEBI" id="CHEBI:49786"/>
    </cofactor>
</comment>
<comment type="cofactor">
    <cofactor evidence="7">
        <name>Fe cation</name>
        <dbReference type="ChEBI" id="CHEBI:24875"/>
    </cofactor>
</comment>
<evidence type="ECO:0000256" key="6">
    <source>
        <dbReference type="ARBA" id="ARBA00023002"/>
    </source>
</evidence>
<dbReference type="EMBL" id="CP032097">
    <property type="protein sequence ID" value="AXX95464.1"/>
    <property type="molecule type" value="Genomic_DNA"/>
</dbReference>
<keyword evidence="11" id="KW-1185">Reference proteome</keyword>
<dbReference type="GO" id="GO:0008901">
    <property type="term" value="F:ferredoxin hydrogenase activity"/>
    <property type="evidence" value="ECO:0007669"/>
    <property type="project" value="InterPro"/>
</dbReference>
<comment type="similarity">
    <text evidence="3">Belongs to the [NiFe]/[NiFeSe] hydrogenase large subunit family.</text>
</comment>
<keyword evidence="8" id="KW-0175">Coiled coil</keyword>
<dbReference type="PANTHER" id="PTHR42958">
    <property type="entry name" value="HYDROGENASE-2 LARGE CHAIN"/>
    <property type="match status" value="1"/>
</dbReference>
<proteinExistence type="inferred from homology"/>
<keyword evidence="6" id="KW-0560">Oxidoreductase</keyword>
<gene>
    <name evidence="9" type="ORF">AELL_1811</name>
    <name evidence="10" type="ORF">CP962_09490</name>
</gene>
<feature type="binding site" evidence="7">
    <location>
        <position position="448"/>
    </location>
    <ligand>
        <name>Fe cation</name>
        <dbReference type="ChEBI" id="CHEBI:24875"/>
    </ligand>
</feature>
<evidence type="ECO:0000256" key="4">
    <source>
        <dbReference type="ARBA" id="ARBA00022596"/>
    </source>
</evidence>
<feature type="binding site" evidence="7">
    <location>
        <position position="61"/>
    </location>
    <ligand>
        <name>Fe cation</name>
        <dbReference type="ChEBI" id="CHEBI:24875"/>
    </ligand>
</feature>
<sequence length="451" mass="51495">MKTVDIVERIEGEAKLNCFWNNGIISDARIDFLNFRGFEYILEGKSPLDALIYTPRICGICGQAHLKATVDALENVYENINEKLEISEKAKLLRQIGLNIEIIDSHIKWFYLFIMPDIIKLDKNDLGIYEPLKGKRWLEACKTASETIKALAVIGGQWPHSSYMLPGGVMSDPTLMDLVTMQNYLQTALNFFEKEISGLSLENYLAFDSFSDIEKLQKDMRYFKELSFKYELHNFGKSYNRFITLGESNLFKNGKIKIKLVNKIDLSKINENEEFTFLLNQENNSDKKHTWSKSVSYNDNFYETGPLSRAIISNRKFIKEIHKNLSDSVFTRVMARMDELAFLIDDTKSLISKVNISEESYIKPKISLLDIEKANGKSAIEATRGSLYHNVKIEKGKIKSYDVITPTVWNLGPQNKKQKGIAENAIIGAPSIDIAKIILRSFDVCSVCTTH</sequence>
<feature type="binding site" evidence="7">
    <location>
        <position position="39"/>
    </location>
    <ligand>
        <name>Mg(2+)</name>
        <dbReference type="ChEBI" id="CHEBI:18420"/>
    </ligand>
</feature>
<feature type="binding site" evidence="7">
    <location>
        <position position="58"/>
    </location>
    <ligand>
        <name>Ni(2+)</name>
        <dbReference type="ChEBI" id="CHEBI:49786"/>
    </ligand>
</feature>
<dbReference type="PANTHER" id="PTHR42958:SF4">
    <property type="entry name" value="HYDROGENASE EXPRESSION_FORMATION PROTEIN HUPK"/>
    <property type="match status" value="1"/>
</dbReference>
<dbReference type="Proteomes" id="UP000262582">
    <property type="component" value="Chromosome"/>
</dbReference>
<feature type="binding site" evidence="7">
    <location>
        <position position="61"/>
    </location>
    <ligand>
        <name>Ni(2+)</name>
        <dbReference type="ChEBI" id="CHEBI:49786"/>
    </ligand>
</feature>
<dbReference type="Proteomes" id="UP000290588">
    <property type="component" value="Unassembled WGS sequence"/>
</dbReference>
<evidence type="ECO:0000256" key="8">
    <source>
        <dbReference type="SAM" id="Coils"/>
    </source>
</evidence>
<keyword evidence="4 7" id="KW-0533">Nickel</keyword>
<evidence type="ECO:0000313" key="11">
    <source>
        <dbReference type="Proteomes" id="UP000262582"/>
    </source>
</evidence>
<reference evidence="10 12" key="1">
    <citation type="submission" date="2017-09" db="EMBL/GenBank/DDBJ databases">
        <title>Genomics of the genus Arcobacter.</title>
        <authorList>
            <person name="Perez-Cataluna A."/>
            <person name="Figueras M.J."/>
            <person name="Salas-Masso N."/>
        </authorList>
    </citation>
    <scope>NUCLEOTIDE SEQUENCE [LARGE SCALE GENOMIC DNA]</scope>
    <source>
        <strain evidence="10 12">CECT 7837</strain>
    </source>
</reference>
<reference evidence="9 11" key="2">
    <citation type="submission" date="2018-08" db="EMBL/GenBank/DDBJ databases">
        <title>Complete genome of the Arcobacter ellisii type strain LMG 26155.</title>
        <authorList>
            <person name="Miller W.G."/>
            <person name="Yee E."/>
            <person name="Bono J.L."/>
        </authorList>
    </citation>
    <scope>NUCLEOTIDE SEQUENCE [LARGE SCALE GENOMIC DNA]</scope>
    <source>
        <strain evidence="9 11">LMG 26155</strain>
    </source>
</reference>
<dbReference type="KEGG" id="aell:AELL_1811"/>
<keyword evidence="5 7" id="KW-0479">Metal-binding</keyword>
<keyword evidence="7" id="KW-0408">Iron</keyword>
<evidence type="ECO:0000313" key="9">
    <source>
        <dbReference type="EMBL" id="AXX95464.1"/>
    </source>
</evidence>
<feature type="binding site" evidence="7">
    <location>
        <position position="403"/>
    </location>
    <ligand>
        <name>Mg(2+)</name>
        <dbReference type="ChEBI" id="CHEBI:18420"/>
    </ligand>
</feature>
<name>A0A347U9D6_9BACT</name>
<keyword evidence="7" id="KW-0460">Magnesium</keyword>
<dbReference type="GO" id="GO:0016151">
    <property type="term" value="F:nickel cation binding"/>
    <property type="evidence" value="ECO:0007669"/>
    <property type="project" value="InterPro"/>
</dbReference>
<dbReference type="GO" id="GO:0030313">
    <property type="term" value="C:cell envelope"/>
    <property type="evidence" value="ECO:0007669"/>
    <property type="project" value="UniProtKB-SubCell"/>
</dbReference>
<dbReference type="InterPro" id="IPR050867">
    <property type="entry name" value="NiFe/NiFeSe_hydrgnase_LSU"/>
</dbReference>
<evidence type="ECO:0000256" key="5">
    <source>
        <dbReference type="ARBA" id="ARBA00022723"/>
    </source>
</evidence>
<dbReference type="PROSITE" id="PS00507">
    <property type="entry name" value="NI_HGENASE_L_1"/>
    <property type="match status" value="1"/>
</dbReference>
<dbReference type="Gene3D" id="1.10.645.10">
    <property type="entry name" value="Cytochrome-c3 Hydrogenase, chain B"/>
    <property type="match status" value="1"/>
</dbReference>
<evidence type="ECO:0000313" key="10">
    <source>
        <dbReference type="EMBL" id="RXI29887.1"/>
    </source>
</evidence>
<dbReference type="OrthoDB" id="9761717at2"/>
<organism evidence="10 12">
    <name type="scientific">Arcobacter ellisii</name>
    <dbReference type="NCBI Taxonomy" id="913109"/>
    <lineage>
        <taxon>Bacteria</taxon>
        <taxon>Pseudomonadati</taxon>
        <taxon>Campylobacterota</taxon>
        <taxon>Epsilonproteobacteria</taxon>
        <taxon>Campylobacterales</taxon>
        <taxon>Arcobacteraceae</taxon>
        <taxon>Arcobacter</taxon>
    </lineage>
</organism>